<evidence type="ECO:0000256" key="1">
    <source>
        <dbReference type="SAM" id="MobiDB-lite"/>
    </source>
</evidence>
<gene>
    <name evidence="2" type="ORF">LCGC14_1304520</name>
</gene>
<accession>A0A0F9KP32</accession>
<reference evidence="2" key="1">
    <citation type="journal article" date="2015" name="Nature">
        <title>Complex archaea that bridge the gap between prokaryotes and eukaryotes.</title>
        <authorList>
            <person name="Spang A."/>
            <person name="Saw J.H."/>
            <person name="Jorgensen S.L."/>
            <person name="Zaremba-Niedzwiedzka K."/>
            <person name="Martijn J."/>
            <person name="Lind A.E."/>
            <person name="van Eijk R."/>
            <person name="Schleper C."/>
            <person name="Guy L."/>
            <person name="Ettema T.J."/>
        </authorList>
    </citation>
    <scope>NUCLEOTIDE SEQUENCE</scope>
</reference>
<feature type="compositionally biased region" description="Basic residues" evidence="1">
    <location>
        <begin position="10"/>
        <end position="20"/>
    </location>
</feature>
<feature type="non-terminal residue" evidence="2">
    <location>
        <position position="20"/>
    </location>
</feature>
<organism evidence="2">
    <name type="scientific">marine sediment metagenome</name>
    <dbReference type="NCBI Taxonomy" id="412755"/>
    <lineage>
        <taxon>unclassified sequences</taxon>
        <taxon>metagenomes</taxon>
        <taxon>ecological metagenomes</taxon>
    </lineage>
</organism>
<name>A0A0F9KP32_9ZZZZ</name>
<proteinExistence type="predicted"/>
<dbReference type="AlphaFoldDB" id="A0A0F9KP32"/>
<comment type="caution">
    <text evidence="2">The sequence shown here is derived from an EMBL/GenBank/DDBJ whole genome shotgun (WGS) entry which is preliminary data.</text>
</comment>
<sequence>MKSPIDRLRKMSALRKKQND</sequence>
<protein>
    <submittedName>
        <fullName evidence="2">Uncharacterized protein</fullName>
    </submittedName>
</protein>
<dbReference type="EMBL" id="LAZR01007645">
    <property type="protein sequence ID" value="KKM83919.1"/>
    <property type="molecule type" value="Genomic_DNA"/>
</dbReference>
<feature type="region of interest" description="Disordered" evidence="1">
    <location>
        <begin position="1"/>
        <end position="20"/>
    </location>
</feature>
<evidence type="ECO:0000313" key="2">
    <source>
        <dbReference type="EMBL" id="KKM83919.1"/>
    </source>
</evidence>